<protein>
    <recommendedName>
        <fullName evidence="3">PRTRC system protein B</fullName>
    </recommendedName>
</protein>
<comment type="caution">
    <text evidence="1">The sequence shown here is derived from an EMBL/GenBank/DDBJ whole genome shotgun (WGS) entry which is preliminary data.</text>
</comment>
<proteinExistence type="predicted"/>
<dbReference type="RefSeq" id="WP_188418543.1">
    <property type="nucleotide sequence ID" value="NZ_BMDO01000013.1"/>
</dbReference>
<dbReference type="EMBL" id="BMDO01000013">
    <property type="protein sequence ID" value="GGI52429.1"/>
    <property type="molecule type" value="Genomic_DNA"/>
</dbReference>
<gene>
    <name evidence="1" type="ORF">GCM10011425_36410</name>
</gene>
<organism evidence="1 2">
    <name type="scientific">Mucilaginibacter galii</name>
    <dbReference type="NCBI Taxonomy" id="2005073"/>
    <lineage>
        <taxon>Bacteria</taxon>
        <taxon>Pseudomonadati</taxon>
        <taxon>Bacteroidota</taxon>
        <taxon>Sphingobacteriia</taxon>
        <taxon>Sphingobacteriales</taxon>
        <taxon>Sphingobacteriaceae</taxon>
        <taxon>Mucilaginibacter</taxon>
    </lineage>
</organism>
<dbReference type="Proteomes" id="UP000662074">
    <property type="component" value="Unassembled WGS sequence"/>
</dbReference>
<accession>A0A917N3F0</accession>
<evidence type="ECO:0000313" key="2">
    <source>
        <dbReference type="Proteomes" id="UP000662074"/>
    </source>
</evidence>
<evidence type="ECO:0008006" key="3">
    <source>
        <dbReference type="Google" id="ProtNLM"/>
    </source>
</evidence>
<reference evidence="1" key="1">
    <citation type="journal article" date="2014" name="Int. J. Syst. Evol. Microbiol.">
        <title>Complete genome sequence of Corynebacterium casei LMG S-19264T (=DSM 44701T), isolated from a smear-ripened cheese.</title>
        <authorList>
            <consortium name="US DOE Joint Genome Institute (JGI-PGF)"/>
            <person name="Walter F."/>
            <person name="Albersmeier A."/>
            <person name="Kalinowski J."/>
            <person name="Ruckert C."/>
        </authorList>
    </citation>
    <scope>NUCLEOTIDE SEQUENCE</scope>
    <source>
        <strain evidence="1">CCM 8711</strain>
    </source>
</reference>
<reference evidence="1" key="2">
    <citation type="submission" date="2020-09" db="EMBL/GenBank/DDBJ databases">
        <authorList>
            <person name="Sun Q."/>
            <person name="Sedlacek I."/>
        </authorList>
    </citation>
    <scope>NUCLEOTIDE SEQUENCE</scope>
    <source>
        <strain evidence="1">CCM 8711</strain>
    </source>
</reference>
<dbReference type="Pfam" id="PF14460">
    <property type="entry name" value="Prok-E2_D"/>
    <property type="match status" value="1"/>
</dbReference>
<name>A0A917N3F0_9SPHI</name>
<dbReference type="InterPro" id="IPR032787">
    <property type="entry name" value="Prok-E2_D"/>
</dbReference>
<keyword evidence="2" id="KW-1185">Reference proteome</keyword>
<sequence>MTNLTTAFGTLYHPQKALLVYKADQPQNASYYIEAYDLDREGKPMNAHPLSLAEANSLLKALQTAERKKNGLLTLSGLMPKNVLHLKTDHNPYAIWHTPAQSVPLFFKQDLGIPSGLCTMPALVWKASKKGIAVYAIKDDAEITLDTPLYHAPFFNVYADGRVCMGNTQNSIPKDCSLEDFIRLWQEAFYNSYFSHLMQNHLPVKGNIVQLWKSLSGTGKPFPAKMLIANQYTLKHLIQ</sequence>
<dbReference type="AlphaFoldDB" id="A0A917N3F0"/>
<evidence type="ECO:0000313" key="1">
    <source>
        <dbReference type="EMBL" id="GGI52429.1"/>
    </source>
</evidence>